<keyword evidence="1" id="KW-0472">Membrane</keyword>
<dbReference type="EMBL" id="JACJVR010000139">
    <property type="protein sequence ID" value="MBB6695761.1"/>
    <property type="molecule type" value="Genomic_DNA"/>
</dbReference>
<name>A0A841UCV7_9BACL</name>
<feature type="transmembrane region" description="Helical" evidence="1">
    <location>
        <begin position="21"/>
        <end position="40"/>
    </location>
</feature>
<feature type="transmembrane region" description="Helical" evidence="1">
    <location>
        <begin position="222"/>
        <end position="247"/>
    </location>
</feature>
<keyword evidence="3" id="KW-0808">Transferase</keyword>
<keyword evidence="4" id="KW-1185">Reference proteome</keyword>
<gene>
    <name evidence="3" type="ORF">H7B90_30650</name>
</gene>
<protein>
    <submittedName>
        <fullName evidence="3">Glycosyltransferase family 39 protein</fullName>
    </submittedName>
</protein>
<dbReference type="GO" id="GO:0016740">
    <property type="term" value="F:transferase activity"/>
    <property type="evidence" value="ECO:0007669"/>
    <property type="project" value="UniProtKB-KW"/>
</dbReference>
<dbReference type="AlphaFoldDB" id="A0A841UCV7"/>
<keyword evidence="1" id="KW-0812">Transmembrane</keyword>
<accession>A0A841UCV7</accession>
<feature type="domain" description="Glycosyltransferase RgtA/B/C/D-like" evidence="2">
    <location>
        <begin position="69"/>
        <end position="202"/>
    </location>
</feature>
<feature type="transmembrane region" description="Helical" evidence="1">
    <location>
        <begin position="339"/>
        <end position="359"/>
    </location>
</feature>
<sequence>MGDKRQHAGYGRSLGRSGRDKLAYATALALLAGWAIYAFAHLSPWAASWDEVDFALALDRFDLLAMQPHAPGYPYFILGGRLMRVFLDNPAQALALWNLTLTIGSAYPVFALARRQLGAPHLAALAAAIALALPMNATLATGAMSEGAALALLWWYLWSLTAAAERRTTLAWTGASFAFGLLMGTRLSYAPFGLGLLLLWLAEAAASRNGSGRMAPGGRGTAIGRAVGWPLIAAAFQLLWLAGLAVAEGGFAGMLSLIEAFAAGHFSEWGGGVATVAMPFGDRLLLFAGDNVLWTGAFARLPALLALTALLLGAAVVLRGLEPPSAPDGSRSRLPIRRLVSPAALLALPAFAYGAWALLGQNIAKPRHAAPLAALLAFALAVFA</sequence>
<keyword evidence="1" id="KW-1133">Transmembrane helix</keyword>
<evidence type="ECO:0000313" key="4">
    <source>
        <dbReference type="Proteomes" id="UP000553776"/>
    </source>
</evidence>
<dbReference type="Proteomes" id="UP000553776">
    <property type="component" value="Unassembled WGS sequence"/>
</dbReference>
<dbReference type="InterPro" id="IPR038731">
    <property type="entry name" value="RgtA/B/C-like"/>
</dbReference>
<comment type="caution">
    <text evidence="3">The sequence shown here is derived from an EMBL/GenBank/DDBJ whole genome shotgun (WGS) entry which is preliminary data.</text>
</comment>
<dbReference type="Pfam" id="PF13231">
    <property type="entry name" value="PMT_2"/>
    <property type="match status" value="1"/>
</dbReference>
<feature type="transmembrane region" description="Helical" evidence="1">
    <location>
        <begin position="177"/>
        <end position="201"/>
    </location>
</feature>
<evidence type="ECO:0000259" key="2">
    <source>
        <dbReference type="Pfam" id="PF13231"/>
    </source>
</evidence>
<feature type="transmembrane region" description="Helical" evidence="1">
    <location>
        <begin position="292"/>
        <end position="318"/>
    </location>
</feature>
<feature type="non-terminal residue" evidence="3">
    <location>
        <position position="384"/>
    </location>
</feature>
<dbReference type="RefSeq" id="WP_185139711.1">
    <property type="nucleotide sequence ID" value="NZ_JACJVR010000139.1"/>
</dbReference>
<proteinExistence type="predicted"/>
<evidence type="ECO:0000256" key="1">
    <source>
        <dbReference type="SAM" id="Phobius"/>
    </source>
</evidence>
<organism evidence="3 4">
    <name type="scientific">Cohnella xylanilytica</name>
    <dbReference type="NCBI Taxonomy" id="557555"/>
    <lineage>
        <taxon>Bacteria</taxon>
        <taxon>Bacillati</taxon>
        <taxon>Bacillota</taxon>
        <taxon>Bacilli</taxon>
        <taxon>Bacillales</taxon>
        <taxon>Paenibacillaceae</taxon>
        <taxon>Cohnella</taxon>
    </lineage>
</organism>
<feature type="transmembrane region" description="Helical" evidence="1">
    <location>
        <begin position="94"/>
        <end position="113"/>
    </location>
</feature>
<feature type="transmembrane region" description="Helical" evidence="1">
    <location>
        <begin position="125"/>
        <end position="157"/>
    </location>
</feature>
<reference evidence="3 4" key="1">
    <citation type="submission" date="2020-08" db="EMBL/GenBank/DDBJ databases">
        <title>Cohnella phylogeny.</title>
        <authorList>
            <person name="Dunlap C."/>
        </authorList>
    </citation>
    <scope>NUCLEOTIDE SEQUENCE [LARGE SCALE GENOMIC DNA]</scope>
    <source>
        <strain evidence="3 4">DSM 25239</strain>
    </source>
</reference>
<evidence type="ECO:0000313" key="3">
    <source>
        <dbReference type="EMBL" id="MBB6695761.1"/>
    </source>
</evidence>